<accession>A0A1V4AGJ4</accession>
<organism evidence="1 2">
    <name type="scientific">Streptomyces tsukubensis</name>
    <dbReference type="NCBI Taxonomy" id="83656"/>
    <lineage>
        <taxon>Bacteria</taxon>
        <taxon>Bacillati</taxon>
        <taxon>Actinomycetota</taxon>
        <taxon>Actinomycetes</taxon>
        <taxon>Kitasatosporales</taxon>
        <taxon>Streptomycetaceae</taxon>
        <taxon>Streptomyces</taxon>
    </lineage>
</organism>
<sequence length="61" mass="6944">MPKKTDPHGFGSFLKEVLDISKELADSVIDGMSVAERDFRKGLIKLMEPEARRQSQARQVR</sequence>
<dbReference type="RefSeq" id="WP_077963954.1">
    <property type="nucleotide sequence ID" value="NZ_CP045178.1"/>
</dbReference>
<proteinExistence type="predicted"/>
<dbReference type="Proteomes" id="UP000190539">
    <property type="component" value="Unassembled WGS sequence"/>
</dbReference>
<protein>
    <submittedName>
        <fullName evidence="1">Uncharacterized protein</fullName>
    </submittedName>
</protein>
<comment type="caution">
    <text evidence="1">The sequence shown here is derived from an EMBL/GenBank/DDBJ whole genome shotgun (WGS) entry which is preliminary data.</text>
</comment>
<reference evidence="1 2" key="1">
    <citation type="submission" date="2017-02" db="EMBL/GenBank/DDBJ databases">
        <title>Draft Genome Sequence of Streptomyces tsukubaensis F601, a Producer of the immunosuppressant tacrolimus FK506.</title>
        <authorList>
            <person name="Zong G."/>
            <person name="Zhong C."/>
            <person name="Fu J."/>
            <person name="Qin R."/>
            <person name="Cao G."/>
        </authorList>
    </citation>
    <scope>NUCLEOTIDE SEQUENCE [LARGE SCALE GENOMIC DNA]</scope>
    <source>
        <strain evidence="1 2">F601</strain>
    </source>
</reference>
<gene>
    <name evidence="1" type="ORF">B1H18_01440</name>
</gene>
<dbReference type="OrthoDB" id="9919869at2"/>
<dbReference type="AlphaFoldDB" id="A0A1V4AGJ4"/>
<keyword evidence="2" id="KW-1185">Reference proteome</keyword>
<name>A0A1V4AGJ4_9ACTN</name>
<dbReference type="EMBL" id="MVFC01000001">
    <property type="protein sequence ID" value="OON82731.1"/>
    <property type="molecule type" value="Genomic_DNA"/>
</dbReference>
<evidence type="ECO:0000313" key="1">
    <source>
        <dbReference type="EMBL" id="OON82731.1"/>
    </source>
</evidence>
<evidence type="ECO:0000313" key="2">
    <source>
        <dbReference type="Proteomes" id="UP000190539"/>
    </source>
</evidence>